<dbReference type="PANTHER" id="PTHR46669:SF2">
    <property type="entry name" value="EG:BACN32G11.3 PROTEIN"/>
    <property type="match status" value="1"/>
</dbReference>
<dbReference type="Pfam" id="PF17177">
    <property type="entry name" value="PPR_long"/>
    <property type="match status" value="1"/>
</dbReference>
<dbReference type="GO" id="GO:0005634">
    <property type="term" value="C:nucleus"/>
    <property type="evidence" value="ECO:0007669"/>
    <property type="project" value="TreeGrafter"/>
</dbReference>
<proteinExistence type="predicted"/>
<keyword evidence="6" id="KW-1185">Reference proteome</keyword>
<dbReference type="STRING" id="104452.A0A0L7LVL3"/>
<feature type="domain" description="Rad21/Rec8-like protein N-terminal" evidence="3">
    <location>
        <begin position="1224"/>
        <end position="1269"/>
    </location>
</feature>
<dbReference type="Gene3D" id="1.25.40.10">
    <property type="entry name" value="Tetratricopeptide repeat domain"/>
    <property type="match status" value="2"/>
</dbReference>
<dbReference type="InterPro" id="IPR033490">
    <property type="entry name" value="LRP130"/>
</dbReference>
<dbReference type="Pfam" id="PF04825">
    <property type="entry name" value="Rad21_Rec8_N"/>
    <property type="match status" value="1"/>
</dbReference>
<dbReference type="Proteomes" id="UP000037510">
    <property type="component" value="Unassembled WGS sequence"/>
</dbReference>
<dbReference type="InterPro" id="IPR006910">
    <property type="entry name" value="Rad21_Rec8_N"/>
</dbReference>
<keyword evidence="1" id="KW-0677">Repeat</keyword>
<protein>
    <submittedName>
        <fullName evidence="5">Putative bicoid mrna stability factor</fullName>
    </submittedName>
</protein>
<dbReference type="InterPro" id="IPR011990">
    <property type="entry name" value="TPR-like_helical_dom_sf"/>
</dbReference>
<dbReference type="InterPro" id="IPR002885">
    <property type="entry name" value="PPR_rpt"/>
</dbReference>
<evidence type="ECO:0000313" key="5">
    <source>
        <dbReference type="EMBL" id="KOB79221.1"/>
    </source>
</evidence>
<evidence type="ECO:0000256" key="1">
    <source>
        <dbReference type="ARBA" id="ARBA00022737"/>
    </source>
</evidence>
<name>A0A0L7LVL3_OPEBR</name>
<organism evidence="5 6">
    <name type="scientific">Operophtera brumata</name>
    <name type="common">Winter moth</name>
    <name type="synonym">Phalaena brumata</name>
    <dbReference type="NCBI Taxonomy" id="104452"/>
    <lineage>
        <taxon>Eukaryota</taxon>
        <taxon>Metazoa</taxon>
        <taxon>Ecdysozoa</taxon>
        <taxon>Arthropoda</taxon>
        <taxon>Hexapoda</taxon>
        <taxon>Insecta</taxon>
        <taxon>Pterygota</taxon>
        <taxon>Neoptera</taxon>
        <taxon>Endopterygota</taxon>
        <taxon>Lepidoptera</taxon>
        <taxon>Glossata</taxon>
        <taxon>Ditrysia</taxon>
        <taxon>Geometroidea</taxon>
        <taxon>Geometridae</taxon>
        <taxon>Larentiinae</taxon>
        <taxon>Operophtera</taxon>
    </lineage>
</organism>
<feature type="repeat" description="PPR" evidence="2">
    <location>
        <begin position="167"/>
        <end position="201"/>
    </location>
</feature>
<dbReference type="GO" id="GO:0070129">
    <property type="term" value="P:regulation of mitochondrial translation"/>
    <property type="evidence" value="ECO:0007669"/>
    <property type="project" value="TreeGrafter"/>
</dbReference>
<dbReference type="PROSITE" id="PS51375">
    <property type="entry name" value="PPR"/>
    <property type="match status" value="1"/>
</dbReference>
<accession>A0A0L7LVL3</accession>
<gene>
    <name evidence="5" type="ORF">OBRU01_00893</name>
</gene>
<dbReference type="InterPro" id="IPR033443">
    <property type="entry name" value="PROP1-like_PPR_dom"/>
</dbReference>
<sequence length="1378" mass="154714">MSSLLRSTKFVRYFTGAARTLLLNSAKTAETNLLTNSKALCAANNVLMRDYATKKAENLEPLLQKLDLEVRRYGRITKKDIDEVFDEIRSRNDITSSQSLLVIRCCGELVPEELPEQRTLLVQKIWSILTERGIPMDISHYNALLRGDVEGATKVLEKMRELNFPVSEPVLNALVMGHAFHGDTDGAKAVLETMARAGLQPTNRTYTLLACGFAKKGDIEGVHGIIKLASEKDAIITDKDVLEMIEHLASGGHEDKVEQLFPHLQKHQGYNQDVLNLILRLLNKGHLETAKKMLPTMPKSANVEDTPFKGAFFIKQLLRVGKSADEIIKTCLELKEEGLIPNAIYIATENALIQGRTEVAQKLLTEYEKEGHEVRPHFYWPLLAQKVKENDEEGLLQIVKEMQAKNITVTGESLRDYVIPYLLKKGSPQVVISKLQFANVAAIHSSRNVVVELLDTGRIKEAADIAIRYRTRGNIALISRPLLNALSKTKDVNSFVSILHVVSSKAQNSEDDTMDDNQTEDTDANVSRIVISAVKIVSKDNTCEELLSGLHSKGLRITIEAAESIEQYLGESMTTTMSELLSLLTSLQLEIAPVQSRRDGPPRNSDQLEKLIETLKGREGKNVARLQKQLLSTYMDENNVEKLNSYVEELKSASDFELTVSSYAQLYEFYCVNDDIEKAKECHAKIVEKSPEFMLNRYKLVLMASALVKTMTDTLITHNYIEPSNVILGPLIKVHLKNDDLDSALDEFENLQEHSVEGRADEGADYEGGRDQAAIHGEVNILHDLVLAFVECGRLRQARRILETPGLQTRHRRLDDACLRYVEEGKSEYLEGLLEATKELSHIDRSNIFYHLLVTYCKSDETDKALGLWTLLQEEGEVPSDQFLVLLGKHLRSKRRDVPFVIPNEQPRKPRKENVIDKVIQKRTAPKPTKEDVSTSIETSIQNGQLTQAMDLALKSIQDGVTPKPSVLKYLLKSLGQEGNVEKIQQFGKLITEVMKKKVTYNDKLTLAIFVRGAGPQHIDGLYQSVQAAQSDEDLEAALRKFPRSKIAAAKGHLTPANLLWMEYLLAGKKEHADSLWKQCLQNADVIVFRRLLQESYVQKDPQMIVKLIEYLKTNKSLSLASVGNAYSRLISYHLTETNIEQAEKVLEDAVKSGVQSEHLNKTCLIRLKGAVEAAGREFTEVADFICVGWQTRGPGDLRQLLTANFGHKIDDLLNVIQNESGRPTNRFSLRLSSQLMRGLVRLYEKQVNICLNELCMINANVAKHANKKYNITGEVQRTPRPRQQVTEQLPQDGFGEENPEVALQLLAERTMELMMMAPGGGESAAQLSMLQLAQDGADRSHDKSRLAPDHRPMERVSDRDLTMLDKSTFTIISLNIS</sequence>
<evidence type="ECO:0000256" key="2">
    <source>
        <dbReference type="PROSITE-ProRule" id="PRU00708"/>
    </source>
</evidence>
<comment type="caution">
    <text evidence="5">The sequence shown here is derived from an EMBL/GenBank/DDBJ whole genome shotgun (WGS) entry which is preliminary data.</text>
</comment>
<feature type="domain" description="PROP1-like PPR" evidence="4">
    <location>
        <begin position="149"/>
        <end position="263"/>
    </location>
</feature>
<dbReference type="EMBL" id="JTDY01000041">
    <property type="protein sequence ID" value="KOB79221.1"/>
    <property type="molecule type" value="Genomic_DNA"/>
</dbReference>
<evidence type="ECO:0000313" key="6">
    <source>
        <dbReference type="Proteomes" id="UP000037510"/>
    </source>
</evidence>
<dbReference type="PANTHER" id="PTHR46669">
    <property type="entry name" value="LEUCINE-RICH PPR MOTIF-CONTAINING PROTEIN, MITOCHONDRIAL"/>
    <property type="match status" value="1"/>
</dbReference>
<evidence type="ECO:0000259" key="4">
    <source>
        <dbReference type="Pfam" id="PF17177"/>
    </source>
</evidence>
<dbReference type="GO" id="GO:0005739">
    <property type="term" value="C:mitochondrion"/>
    <property type="evidence" value="ECO:0007669"/>
    <property type="project" value="TreeGrafter"/>
</dbReference>
<evidence type="ECO:0000259" key="3">
    <source>
        <dbReference type="Pfam" id="PF04825"/>
    </source>
</evidence>
<dbReference type="GO" id="GO:0003730">
    <property type="term" value="F:mRNA 3'-UTR binding"/>
    <property type="evidence" value="ECO:0007669"/>
    <property type="project" value="TreeGrafter"/>
</dbReference>
<reference evidence="5 6" key="1">
    <citation type="journal article" date="2015" name="Genome Biol. Evol.">
        <title>The genome of winter moth (Operophtera brumata) provides a genomic perspective on sexual dimorphism and phenology.</title>
        <authorList>
            <person name="Derks M.F."/>
            <person name="Smit S."/>
            <person name="Salis L."/>
            <person name="Schijlen E."/>
            <person name="Bossers A."/>
            <person name="Mateman C."/>
            <person name="Pijl A.S."/>
            <person name="de Ridder D."/>
            <person name="Groenen M.A."/>
            <person name="Visser M.E."/>
            <person name="Megens H.J."/>
        </authorList>
    </citation>
    <scope>NUCLEOTIDE SEQUENCE [LARGE SCALE GENOMIC DNA]</scope>
    <source>
        <strain evidence="5">WM2013NL</strain>
        <tissue evidence="5">Head and thorax</tissue>
    </source>
</reference>